<dbReference type="HOGENOM" id="CLU_562137_0_0_1"/>
<dbReference type="PANTHER" id="PTHR19890:SF10">
    <property type="entry name" value="FIBROBLAST GROWTH FACTOR RECEPTOR-LIKE 1"/>
    <property type="match status" value="1"/>
</dbReference>
<dbReference type="PROSITE" id="PS50835">
    <property type="entry name" value="IG_LIKE"/>
    <property type="match status" value="3"/>
</dbReference>
<feature type="domain" description="Ig-like" evidence="20">
    <location>
        <begin position="72"/>
        <end position="156"/>
    </location>
</feature>
<feature type="compositionally biased region" description="Basic and acidic residues" evidence="18">
    <location>
        <begin position="234"/>
        <end position="246"/>
    </location>
</feature>
<evidence type="ECO:0000259" key="20">
    <source>
        <dbReference type="PROSITE" id="PS50835"/>
    </source>
</evidence>
<keyword evidence="7" id="KW-0677">Repeat</keyword>
<dbReference type="InterPro" id="IPR003598">
    <property type="entry name" value="Ig_sub2"/>
</dbReference>
<dbReference type="EC" id="2.7.10.1" evidence="2"/>
<dbReference type="PANTHER" id="PTHR19890">
    <property type="entry name" value="FIBROBLAST GROWTH FACTOR RECEPTOR"/>
    <property type="match status" value="1"/>
</dbReference>
<evidence type="ECO:0000256" key="11">
    <source>
        <dbReference type="ARBA" id="ARBA00022989"/>
    </source>
</evidence>
<keyword evidence="3" id="KW-0597">Phosphoprotein</keyword>
<keyword evidence="12 19" id="KW-0472">Membrane</keyword>
<evidence type="ECO:0000256" key="3">
    <source>
        <dbReference type="ARBA" id="ARBA00022553"/>
    </source>
</evidence>
<dbReference type="InterPro" id="IPR003599">
    <property type="entry name" value="Ig_sub"/>
</dbReference>
<keyword evidence="15" id="KW-0675">Receptor</keyword>
<dbReference type="AlphaFoldDB" id="T1IIZ0"/>
<keyword evidence="14" id="KW-1015">Disulfide bond</keyword>
<keyword evidence="4" id="KW-0808">Transferase</keyword>
<evidence type="ECO:0000256" key="14">
    <source>
        <dbReference type="ARBA" id="ARBA00023157"/>
    </source>
</evidence>
<keyword evidence="5 19" id="KW-0812">Transmembrane</keyword>
<comment type="subcellular location">
    <subcellularLocation>
        <location evidence="1">Membrane</location>
        <topology evidence="1">Single-pass membrane protein</topology>
    </subcellularLocation>
</comment>
<evidence type="ECO:0000256" key="18">
    <source>
        <dbReference type="SAM" id="MobiDB-lite"/>
    </source>
</evidence>
<reference evidence="21" key="2">
    <citation type="submission" date="2015-02" db="UniProtKB">
        <authorList>
            <consortium name="EnsemblMetazoa"/>
        </authorList>
    </citation>
    <scope>IDENTIFICATION</scope>
</reference>
<evidence type="ECO:0000256" key="17">
    <source>
        <dbReference type="ARBA" id="ARBA00023319"/>
    </source>
</evidence>
<evidence type="ECO:0000256" key="8">
    <source>
        <dbReference type="ARBA" id="ARBA00022741"/>
    </source>
</evidence>
<feature type="transmembrane region" description="Helical" evidence="19">
    <location>
        <begin position="405"/>
        <end position="431"/>
    </location>
</feature>
<dbReference type="eggNOG" id="KOG0200">
    <property type="taxonomic scope" value="Eukaryota"/>
</dbReference>
<dbReference type="PhylomeDB" id="T1IIZ0"/>
<evidence type="ECO:0000256" key="13">
    <source>
        <dbReference type="ARBA" id="ARBA00023137"/>
    </source>
</evidence>
<dbReference type="InterPro" id="IPR013783">
    <property type="entry name" value="Ig-like_fold"/>
</dbReference>
<dbReference type="SMART" id="SM00408">
    <property type="entry name" value="IGc2"/>
    <property type="match status" value="3"/>
</dbReference>
<dbReference type="GO" id="GO:0005524">
    <property type="term" value="F:ATP binding"/>
    <property type="evidence" value="ECO:0007669"/>
    <property type="project" value="UniProtKB-KW"/>
</dbReference>
<dbReference type="OMA" id="DPTGQPW"/>
<evidence type="ECO:0000256" key="4">
    <source>
        <dbReference type="ARBA" id="ARBA00022679"/>
    </source>
</evidence>
<evidence type="ECO:0000256" key="6">
    <source>
        <dbReference type="ARBA" id="ARBA00022729"/>
    </source>
</evidence>
<feature type="domain" description="Ig-like" evidence="20">
    <location>
        <begin position="183"/>
        <end position="270"/>
    </location>
</feature>
<dbReference type="EMBL" id="JH430212">
    <property type="status" value="NOT_ANNOTATED_CDS"/>
    <property type="molecule type" value="Genomic_DNA"/>
</dbReference>
<evidence type="ECO:0000256" key="1">
    <source>
        <dbReference type="ARBA" id="ARBA00004167"/>
    </source>
</evidence>
<keyword evidence="6" id="KW-0732">Signal</keyword>
<name>T1IIZ0_STRMM</name>
<dbReference type="InterPro" id="IPR036179">
    <property type="entry name" value="Ig-like_dom_sf"/>
</dbReference>
<dbReference type="InterPro" id="IPR013098">
    <property type="entry name" value="Ig_I-set"/>
</dbReference>
<evidence type="ECO:0000256" key="7">
    <source>
        <dbReference type="ARBA" id="ARBA00022737"/>
    </source>
</evidence>
<dbReference type="Proteomes" id="UP000014500">
    <property type="component" value="Unassembled WGS sequence"/>
</dbReference>
<evidence type="ECO:0000256" key="19">
    <source>
        <dbReference type="SAM" id="Phobius"/>
    </source>
</evidence>
<keyword evidence="11 19" id="KW-1133">Transmembrane helix</keyword>
<keyword evidence="10" id="KW-0067">ATP-binding</keyword>
<proteinExistence type="predicted"/>
<dbReference type="FunFam" id="2.60.40.10:FF:000020">
    <property type="entry name" value="Fibroblast growth factor receptor"/>
    <property type="match status" value="1"/>
</dbReference>
<feature type="region of interest" description="Disordered" evidence="18">
    <location>
        <begin position="212"/>
        <end position="246"/>
    </location>
</feature>
<evidence type="ECO:0000256" key="9">
    <source>
        <dbReference type="ARBA" id="ARBA00022777"/>
    </source>
</evidence>
<keyword evidence="22" id="KW-1185">Reference proteome</keyword>
<evidence type="ECO:0000256" key="10">
    <source>
        <dbReference type="ARBA" id="ARBA00022840"/>
    </source>
</evidence>
<evidence type="ECO:0000256" key="12">
    <source>
        <dbReference type="ARBA" id="ARBA00023136"/>
    </source>
</evidence>
<dbReference type="GO" id="GO:0004714">
    <property type="term" value="F:transmembrane receptor protein tyrosine kinase activity"/>
    <property type="evidence" value="ECO:0007669"/>
    <property type="project" value="UniProtKB-EC"/>
</dbReference>
<keyword evidence="8" id="KW-0547">Nucleotide-binding</keyword>
<accession>T1IIZ0</accession>
<feature type="domain" description="Ig-like" evidence="20">
    <location>
        <begin position="282"/>
        <end position="388"/>
    </location>
</feature>
<dbReference type="STRING" id="126957.T1IIZ0"/>
<evidence type="ECO:0000313" key="21">
    <source>
        <dbReference type="EnsemblMetazoa" id="SMAR000844-PA"/>
    </source>
</evidence>
<evidence type="ECO:0000256" key="15">
    <source>
        <dbReference type="ARBA" id="ARBA00023170"/>
    </source>
</evidence>
<dbReference type="GO" id="GO:0016020">
    <property type="term" value="C:membrane"/>
    <property type="evidence" value="ECO:0007669"/>
    <property type="project" value="UniProtKB-SubCell"/>
</dbReference>
<evidence type="ECO:0000256" key="16">
    <source>
        <dbReference type="ARBA" id="ARBA00023180"/>
    </source>
</evidence>
<reference evidence="22" key="1">
    <citation type="submission" date="2011-05" db="EMBL/GenBank/DDBJ databases">
        <authorList>
            <person name="Richards S.R."/>
            <person name="Qu J."/>
            <person name="Jiang H."/>
            <person name="Jhangiani S.N."/>
            <person name="Agravi P."/>
            <person name="Goodspeed R."/>
            <person name="Gross S."/>
            <person name="Mandapat C."/>
            <person name="Jackson L."/>
            <person name="Mathew T."/>
            <person name="Pu L."/>
            <person name="Thornton R."/>
            <person name="Saada N."/>
            <person name="Wilczek-Boney K.B."/>
            <person name="Lee S."/>
            <person name="Kovar C."/>
            <person name="Wu Y."/>
            <person name="Scherer S.E."/>
            <person name="Worley K.C."/>
            <person name="Muzny D.M."/>
            <person name="Gibbs R."/>
        </authorList>
    </citation>
    <scope>NUCLEOTIDE SEQUENCE</scope>
    <source>
        <strain evidence="22">Brora</strain>
    </source>
</reference>
<dbReference type="InterPro" id="IPR007110">
    <property type="entry name" value="Ig-like_dom"/>
</dbReference>
<sequence length="486" mass="54513">SALIDQGPWPTSRNRRVIGEERLSDTTGVGGNALDRYDHLFDDNTILMGFSSQIILVLCIVFVEADKGTGIPRIKSDDNQLIQRKAGEEALLPCVVARKDLIYTEWFKGDERINSGIWNRYIATNKGLKIKEVTIEDAGAYTCQILDGFGFNSKITAHLQVLDSVLQRIPSSWELSEELSAMPNGSTFRHVFVRAGEETVLRCDATGDPKPSIEWVKNGRPISKHTISPRKKKDGGSKLKLDSPQKEDNGQYTCVAINVAGIANATFTIEVLEPEPLYPPPPEIRDPYPVNQTVQLGGEAKFHCRVKSATIPDIQWLKLMDKGQVSKVNITWEGRFYSVVKSPHTLTLEPDIFAKNLTIRGVDFADEGVYLCLTGNRNGTNSRSAVLTVRSRVIYRREEKMPKNYMTTLILVTVFFGLIVFFIFVICLARYRQKPEWTDSKCAPPLPSRPRPLLGVPHTSTWISHSESPRMQSVRIHNVQVQGDIC</sequence>
<dbReference type="Pfam" id="PF07679">
    <property type="entry name" value="I-set"/>
    <property type="match status" value="3"/>
</dbReference>
<dbReference type="FunFam" id="2.60.40.10:FF:000032">
    <property type="entry name" value="palladin isoform X1"/>
    <property type="match status" value="1"/>
</dbReference>
<protein>
    <recommendedName>
        <fullName evidence="2">receptor protein-tyrosine kinase</fullName>
        <ecNumber evidence="2">2.7.10.1</ecNumber>
    </recommendedName>
</protein>
<organism evidence="21 22">
    <name type="scientific">Strigamia maritima</name>
    <name type="common">European centipede</name>
    <name type="synonym">Geophilus maritimus</name>
    <dbReference type="NCBI Taxonomy" id="126957"/>
    <lineage>
        <taxon>Eukaryota</taxon>
        <taxon>Metazoa</taxon>
        <taxon>Ecdysozoa</taxon>
        <taxon>Arthropoda</taxon>
        <taxon>Myriapoda</taxon>
        <taxon>Chilopoda</taxon>
        <taxon>Pleurostigmophora</taxon>
        <taxon>Geophilomorpha</taxon>
        <taxon>Linotaeniidae</taxon>
        <taxon>Strigamia</taxon>
    </lineage>
</organism>
<keyword evidence="13" id="KW-0829">Tyrosine-protein kinase</keyword>
<keyword evidence="16" id="KW-0325">Glycoprotein</keyword>
<evidence type="ECO:0000256" key="2">
    <source>
        <dbReference type="ARBA" id="ARBA00011902"/>
    </source>
</evidence>
<dbReference type="SMART" id="SM00409">
    <property type="entry name" value="IG"/>
    <property type="match status" value="3"/>
</dbReference>
<dbReference type="InterPro" id="IPR052615">
    <property type="entry name" value="FGFRL"/>
</dbReference>
<evidence type="ECO:0000256" key="5">
    <source>
        <dbReference type="ARBA" id="ARBA00022692"/>
    </source>
</evidence>
<dbReference type="EnsemblMetazoa" id="SMAR000844-RA">
    <property type="protein sequence ID" value="SMAR000844-PA"/>
    <property type="gene ID" value="SMAR000844"/>
</dbReference>
<keyword evidence="17" id="KW-0393">Immunoglobulin domain</keyword>
<evidence type="ECO:0000313" key="22">
    <source>
        <dbReference type="Proteomes" id="UP000014500"/>
    </source>
</evidence>
<dbReference type="SUPFAM" id="SSF48726">
    <property type="entry name" value="Immunoglobulin"/>
    <property type="match status" value="3"/>
</dbReference>
<dbReference type="Gene3D" id="2.60.40.10">
    <property type="entry name" value="Immunoglobulins"/>
    <property type="match status" value="3"/>
</dbReference>
<keyword evidence="9" id="KW-0418">Kinase</keyword>